<keyword evidence="7" id="KW-1185">Reference proteome</keyword>
<dbReference type="EMBL" id="JACYTO010000001">
    <property type="protein sequence ID" value="MBD8502657.1"/>
    <property type="molecule type" value="Genomic_DNA"/>
</dbReference>
<dbReference type="InterPro" id="IPR016032">
    <property type="entry name" value="Sig_transdc_resp-reg_C-effctor"/>
</dbReference>
<dbReference type="Gene3D" id="3.40.50.2300">
    <property type="match status" value="1"/>
</dbReference>
<evidence type="ECO:0000313" key="7">
    <source>
        <dbReference type="Proteomes" id="UP000603602"/>
    </source>
</evidence>
<dbReference type="SMART" id="SM00448">
    <property type="entry name" value="REC"/>
    <property type="match status" value="1"/>
</dbReference>
<gene>
    <name evidence="6" type="ORF">IFO67_07140</name>
</gene>
<dbReference type="PANTHER" id="PTHR43214">
    <property type="entry name" value="TWO-COMPONENT RESPONSE REGULATOR"/>
    <property type="match status" value="1"/>
</dbReference>
<feature type="domain" description="Response regulatory" evidence="5">
    <location>
        <begin position="10"/>
        <end position="125"/>
    </location>
</feature>
<dbReference type="PRINTS" id="PR00038">
    <property type="entry name" value="HTHLUXR"/>
</dbReference>
<dbReference type="PROSITE" id="PS50110">
    <property type="entry name" value="RESPONSE_REGULATORY"/>
    <property type="match status" value="1"/>
</dbReference>
<accession>A0ABR9BB44</accession>
<sequence>MNQLPLNGKRILIADDHAVVRMGFRLLLEGGGAIVVAEADSGEAAIALYAEHRPDALMMDVTMPGLGGLGALERLLAHHPDARVLMLSAHEDVQIPGRALKAGATGYLSKRAEPAEMLRALAQVARGQRYIDPALAPQLALAQLGGASHPGDALTDKEFAVFLQLARGRSVNEVATTQHLSPSTVGTHLYHIKQKLNAGNAAELALIAVRSGLIEV</sequence>
<evidence type="ECO:0000256" key="1">
    <source>
        <dbReference type="ARBA" id="ARBA00022553"/>
    </source>
</evidence>
<dbReference type="CDD" id="cd06170">
    <property type="entry name" value="LuxR_C_like"/>
    <property type="match status" value="1"/>
</dbReference>
<organism evidence="6 7">
    <name type="scientific">Thauera sedimentorum</name>
    <dbReference type="NCBI Taxonomy" id="2767595"/>
    <lineage>
        <taxon>Bacteria</taxon>
        <taxon>Pseudomonadati</taxon>
        <taxon>Pseudomonadota</taxon>
        <taxon>Betaproteobacteria</taxon>
        <taxon>Rhodocyclales</taxon>
        <taxon>Zoogloeaceae</taxon>
        <taxon>Thauera</taxon>
    </lineage>
</organism>
<dbReference type="SMART" id="SM00421">
    <property type="entry name" value="HTH_LUXR"/>
    <property type="match status" value="1"/>
</dbReference>
<dbReference type="SUPFAM" id="SSF52172">
    <property type="entry name" value="CheY-like"/>
    <property type="match status" value="1"/>
</dbReference>
<keyword evidence="1 3" id="KW-0597">Phosphoprotein</keyword>
<dbReference type="InterPro" id="IPR011006">
    <property type="entry name" value="CheY-like_superfamily"/>
</dbReference>
<dbReference type="CDD" id="cd17535">
    <property type="entry name" value="REC_NarL-like"/>
    <property type="match status" value="1"/>
</dbReference>
<evidence type="ECO:0000259" key="4">
    <source>
        <dbReference type="PROSITE" id="PS50043"/>
    </source>
</evidence>
<evidence type="ECO:0000256" key="3">
    <source>
        <dbReference type="PROSITE-ProRule" id="PRU00169"/>
    </source>
</evidence>
<dbReference type="InterPro" id="IPR039420">
    <property type="entry name" value="WalR-like"/>
</dbReference>
<dbReference type="Pfam" id="PF00072">
    <property type="entry name" value="Response_reg"/>
    <property type="match status" value="1"/>
</dbReference>
<evidence type="ECO:0000256" key="2">
    <source>
        <dbReference type="ARBA" id="ARBA00023125"/>
    </source>
</evidence>
<feature type="modified residue" description="4-aspartylphosphate" evidence="3">
    <location>
        <position position="60"/>
    </location>
</feature>
<dbReference type="Pfam" id="PF00196">
    <property type="entry name" value="GerE"/>
    <property type="match status" value="1"/>
</dbReference>
<dbReference type="PROSITE" id="PS50043">
    <property type="entry name" value="HTH_LUXR_2"/>
    <property type="match status" value="1"/>
</dbReference>
<dbReference type="SUPFAM" id="SSF46894">
    <property type="entry name" value="C-terminal effector domain of the bipartite response regulators"/>
    <property type="match status" value="1"/>
</dbReference>
<evidence type="ECO:0000259" key="5">
    <source>
        <dbReference type="PROSITE" id="PS50110"/>
    </source>
</evidence>
<dbReference type="Proteomes" id="UP000603602">
    <property type="component" value="Unassembled WGS sequence"/>
</dbReference>
<evidence type="ECO:0000313" key="6">
    <source>
        <dbReference type="EMBL" id="MBD8502657.1"/>
    </source>
</evidence>
<comment type="caution">
    <text evidence="6">The sequence shown here is derived from an EMBL/GenBank/DDBJ whole genome shotgun (WGS) entry which is preliminary data.</text>
</comment>
<protein>
    <submittedName>
        <fullName evidence="6">Response regulator transcription factor</fullName>
    </submittedName>
</protein>
<keyword evidence="2" id="KW-0238">DNA-binding</keyword>
<feature type="domain" description="HTH luxR-type" evidence="4">
    <location>
        <begin position="147"/>
        <end position="212"/>
    </location>
</feature>
<dbReference type="InterPro" id="IPR058245">
    <property type="entry name" value="NreC/VraR/RcsB-like_REC"/>
</dbReference>
<name>A0ABR9BB44_9RHOO</name>
<reference evidence="7" key="1">
    <citation type="submission" date="2023-07" db="EMBL/GenBank/DDBJ databases">
        <title>Thauera sp. CAU 1555 isolated from sand of Yaerae Beach.</title>
        <authorList>
            <person name="Kim W."/>
        </authorList>
    </citation>
    <scope>NUCLEOTIDE SEQUENCE [LARGE SCALE GENOMIC DNA]</scope>
    <source>
        <strain evidence="7">CAU 1555</strain>
    </source>
</reference>
<dbReference type="InterPro" id="IPR000792">
    <property type="entry name" value="Tscrpt_reg_LuxR_C"/>
</dbReference>
<dbReference type="PANTHER" id="PTHR43214:SF43">
    <property type="entry name" value="TWO-COMPONENT RESPONSE REGULATOR"/>
    <property type="match status" value="1"/>
</dbReference>
<dbReference type="RefSeq" id="WP_187717423.1">
    <property type="nucleotide sequence ID" value="NZ_JACTAH010000001.1"/>
</dbReference>
<proteinExistence type="predicted"/>
<dbReference type="InterPro" id="IPR001789">
    <property type="entry name" value="Sig_transdc_resp-reg_receiver"/>
</dbReference>